<dbReference type="PANTHER" id="PTHR31284:SF10">
    <property type="entry name" value="ACID PHOSPHATASE-LIKE PROTEIN"/>
    <property type="match status" value="1"/>
</dbReference>
<keyword evidence="1 2" id="KW-0732">Signal</keyword>
<dbReference type="Proteomes" id="UP001500571">
    <property type="component" value="Unassembled WGS sequence"/>
</dbReference>
<dbReference type="InterPro" id="IPR005519">
    <property type="entry name" value="Acid_phosphat_B-like"/>
</dbReference>
<protein>
    <submittedName>
        <fullName evidence="3">HAD family acid phosphatase</fullName>
    </submittedName>
</protein>
<comment type="caution">
    <text evidence="3">The sequence shown here is derived from an EMBL/GenBank/DDBJ whole genome shotgun (WGS) entry which is preliminary data.</text>
</comment>
<proteinExistence type="predicted"/>
<gene>
    <name evidence="3" type="ORF">GCM10009798_38000</name>
</gene>
<dbReference type="InterPro" id="IPR036412">
    <property type="entry name" value="HAD-like_sf"/>
</dbReference>
<keyword evidence="4" id="KW-1185">Reference proteome</keyword>
<dbReference type="PANTHER" id="PTHR31284">
    <property type="entry name" value="ACID PHOSPHATASE-LIKE PROTEIN"/>
    <property type="match status" value="1"/>
</dbReference>
<evidence type="ECO:0000256" key="2">
    <source>
        <dbReference type="SAM" id="SignalP"/>
    </source>
</evidence>
<dbReference type="EMBL" id="BAAAPB010000005">
    <property type="protein sequence ID" value="GAA1973177.1"/>
    <property type="molecule type" value="Genomic_DNA"/>
</dbReference>
<reference evidence="3 4" key="1">
    <citation type="journal article" date="2019" name="Int. J. Syst. Evol. Microbiol.">
        <title>The Global Catalogue of Microorganisms (GCM) 10K type strain sequencing project: providing services to taxonomists for standard genome sequencing and annotation.</title>
        <authorList>
            <consortium name="The Broad Institute Genomics Platform"/>
            <consortium name="The Broad Institute Genome Sequencing Center for Infectious Disease"/>
            <person name="Wu L."/>
            <person name="Ma J."/>
        </authorList>
    </citation>
    <scope>NUCLEOTIDE SEQUENCE [LARGE SCALE GENOMIC DNA]</scope>
    <source>
        <strain evidence="3 4">JCM 15309</strain>
    </source>
</reference>
<evidence type="ECO:0000313" key="3">
    <source>
        <dbReference type="EMBL" id="GAA1973177.1"/>
    </source>
</evidence>
<sequence>MTRALLAVLSLILPVLAAAPADAATLPSKSQWQADVRQAMQGSVTYLDRRVPQGGGPLAIVLDIDNTSLATHYAWPQPVRPTLRFARHAHALGVGVFFVTGRYQDSLHGVRRTLKQAGYTVTGMCGRRHGEALAHGKQRCRRQITHAGWRIIADVGNRASDLVGGNYERGFRLPSYGGKLS</sequence>
<dbReference type="Pfam" id="PF03767">
    <property type="entry name" value="Acid_phosphat_B"/>
    <property type="match status" value="1"/>
</dbReference>
<feature type="signal peptide" evidence="2">
    <location>
        <begin position="1"/>
        <end position="23"/>
    </location>
</feature>
<dbReference type="SUPFAM" id="SSF56784">
    <property type="entry name" value="HAD-like"/>
    <property type="match status" value="1"/>
</dbReference>
<evidence type="ECO:0000256" key="1">
    <source>
        <dbReference type="ARBA" id="ARBA00022729"/>
    </source>
</evidence>
<organism evidence="3 4">
    <name type="scientific">Nocardioides panacihumi</name>
    <dbReference type="NCBI Taxonomy" id="400774"/>
    <lineage>
        <taxon>Bacteria</taxon>
        <taxon>Bacillati</taxon>
        <taxon>Actinomycetota</taxon>
        <taxon>Actinomycetes</taxon>
        <taxon>Propionibacteriales</taxon>
        <taxon>Nocardioidaceae</taxon>
        <taxon>Nocardioides</taxon>
    </lineage>
</organism>
<dbReference type="InterPro" id="IPR023214">
    <property type="entry name" value="HAD_sf"/>
</dbReference>
<name>A0ABN2RQJ8_9ACTN</name>
<feature type="chain" id="PRO_5046810764" evidence="2">
    <location>
        <begin position="24"/>
        <end position="181"/>
    </location>
</feature>
<dbReference type="Gene3D" id="3.40.50.1000">
    <property type="entry name" value="HAD superfamily/HAD-like"/>
    <property type="match status" value="1"/>
</dbReference>
<accession>A0ABN2RQJ8</accession>
<dbReference type="RefSeq" id="WP_344047607.1">
    <property type="nucleotide sequence ID" value="NZ_BAAAPB010000005.1"/>
</dbReference>
<evidence type="ECO:0000313" key="4">
    <source>
        <dbReference type="Proteomes" id="UP001500571"/>
    </source>
</evidence>